<dbReference type="EMBL" id="SIRE01000005">
    <property type="protein sequence ID" value="TBL80144.1"/>
    <property type="molecule type" value="Genomic_DNA"/>
</dbReference>
<protein>
    <submittedName>
        <fullName evidence="6">Glycoside hydrolase</fullName>
    </submittedName>
</protein>
<dbReference type="GO" id="GO:0004553">
    <property type="term" value="F:hydrolase activity, hydrolyzing O-glycosyl compounds"/>
    <property type="evidence" value="ECO:0007669"/>
    <property type="project" value="InterPro"/>
</dbReference>
<dbReference type="PANTHER" id="PTHR42812">
    <property type="entry name" value="BETA-XYLOSIDASE"/>
    <property type="match status" value="1"/>
</dbReference>
<dbReference type="PANTHER" id="PTHR42812:SF14">
    <property type="entry name" value="SECRETED PROTEIN"/>
    <property type="match status" value="1"/>
</dbReference>
<reference evidence="6 7" key="1">
    <citation type="submission" date="2019-02" db="EMBL/GenBank/DDBJ databases">
        <title>Paenibacillus sp. nov., isolated from surface-sterilized tissue of Thalictrum simplex L.</title>
        <authorList>
            <person name="Tuo L."/>
        </authorList>
    </citation>
    <scope>NUCLEOTIDE SEQUENCE [LARGE SCALE GENOMIC DNA]</scope>
    <source>
        <strain evidence="6 7">N2SHLJ1</strain>
    </source>
</reference>
<gene>
    <name evidence="6" type="ORF">EYB31_06890</name>
</gene>
<evidence type="ECO:0000313" key="7">
    <source>
        <dbReference type="Proteomes" id="UP000293142"/>
    </source>
</evidence>
<dbReference type="Gene3D" id="2.115.10.20">
    <property type="entry name" value="Glycosyl hydrolase domain, family 43"/>
    <property type="match status" value="1"/>
</dbReference>
<dbReference type="Proteomes" id="UP000293142">
    <property type="component" value="Unassembled WGS sequence"/>
</dbReference>
<dbReference type="OrthoDB" id="9801455at2"/>
<proteinExistence type="inferred from homology"/>
<evidence type="ECO:0000256" key="5">
    <source>
        <dbReference type="RuleBase" id="RU361187"/>
    </source>
</evidence>
<evidence type="ECO:0000256" key="2">
    <source>
        <dbReference type="ARBA" id="ARBA00022801"/>
    </source>
</evidence>
<keyword evidence="7" id="KW-1185">Reference proteome</keyword>
<dbReference type="Pfam" id="PF04616">
    <property type="entry name" value="Glyco_hydro_43"/>
    <property type="match status" value="1"/>
</dbReference>
<sequence>MAHERRRQNHRRIHCRLQQEQGQIMGDLSESAETSAEFLLFAHYLRWKDMNTMNKNPELPAHFKPLFDYPLRDTSICLGHDGYYYMTGTTGFPDWWAVTGDIQIWKSADLQEWTPIITEPRKRTVVWNIDRDGTWEKEITLRDGAPFRPLWAPEIHYLKGTYWLTYCIPRLGSGLLRSVSGRAEGPYVDHISMKSPISPYIDASLFQDDDGSVYYLCDNGKIARMTEDMTALAEELRLLSPSNAEHVGFEGTFLFKTQGRYYLAGAEFVDGDYHCLVASSDHLYGPYGDRYLVIPHGGHNMFFRDRDGQWWSTFFGNNANAPFRERPGILKVEFDDELRIRPKEENLIDSLQTK</sequence>
<feature type="site" description="Important for catalytic activity, responsible for pKa modulation of the active site Glu and correct orientation of both the proton donor and substrate" evidence="4">
    <location>
        <position position="202"/>
    </location>
</feature>
<evidence type="ECO:0000313" key="6">
    <source>
        <dbReference type="EMBL" id="TBL80144.1"/>
    </source>
</evidence>
<name>A0A4Q9DV51_9BACL</name>
<dbReference type="CDD" id="cd08986">
    <property type="entry name" value="GH43-like"/>
    <property type="match status" value="1"/>
</dbReference>
<comment type="similarity">
    <text evidence="1 5">Belongs to the glycosyl hydrolase 43 family.</text>
</comment>
<dbReference type="InterPro" id="IPR051795">
    <property type="entry name" value="Glycosyl_Hydrlase_43"/>
</dbReference>
<dbReference type="InterPro" id="IPR023296">
    <property type="entry name" value="Glyco_hydro_beta-prop_sf"/>
</dbReference>
<keyword evidence="3 5" id="KW-0326">Glycosidase</keyword>
<dbReference type="InterPro" id="IPR006710">
    <property type="entry name" value="Glyco_hydro_43"/>
</dbReference>
<comment type="caution">
    <text evidence="6">The sequence shown here is derived from an EMBL/GenBank/DDBJ whole genome shotgun (WGS) entry which is preliminary data.</text>
</comment>
<dbReference type="AlphaFoldDB" id="A0A4Q9DV51"/>
<evidence type="ECO:0000256" key="4">
    <source>
        <dbReference type="PIRSR" id="PIRSR606710-2"/>
    </source>
</evidence>
<organism evidence="6 7">
    <name type="scientific">Paenibacillus thalictri</name>
    <dbReference type="NCBI Taxonomy" id="2527873"/>
    <lineage>
        <taxon>Bacteria</taxon>
        <taxon>Bacillati</taxon>
        <taxon>Bacillota</taxon>
        <taxon>Bacilli</taxon>
        <taxon>Bacillales</taxon>
        <taxon>Paenibacillaceae</taxon>
        <taxon>Paenibacillus</taxon>
    </lineage>
</organism>
<dbReference type="GO" id="GO:0005975">
    <property type="term" value="P:carbohydrate metabolic process"/>
    <property type="evidence" value="ECO:0007669"/>
    <property type="project" value="InterPro"/>
</dbReference>
<dbReference type="SUPFAM" id="SSF75005">
    <property type="entry name" value="Arabinanase/levansucrase/invertase"/>
    <property type="match status" value="1"/>
</dbReference>
<accession>A0A4Q9DV51</accession>
<keyword evidence="2 5" id="KW-0378">Hydrolase</keyword>
<evidence type="ECO:0000256" key="1">
    <source>
        <dbReference type="ARBA" id="ARBA00009865"/>
    </source>
</evidence>
<evidence type="ECO:0000256" key="3">
    <source>
        <dbReference type="ARBA" id="ARBA00023295"/>
    </source>
</evidence>